<gene>
    <name evidence="2" type="ORF">Asi02nite_74760</name>
</gene>
<proteinExistence type="predicted"/>
<name>A0ABQ4D354_9ACTN</name>
<dbReference type="SUPFAM" id="SSF53474">
    <property type="entry name" value="alpha/beta-Hydrolases"/>
    <property type="match status" value="1"/>
</dbReference>
<dbReference type="GO" id="GO:0016787">
    <property type="term" value="F:hydrolase activity"/>
    <property type="evidence" value="ECO:0007669"/>
    <property type="project" value="UniProtKB-KW"/>
</dbReference>
<dbReference type="Proteomes" id="UP000604117">
    <property type="component" value="Unassembled WGS sequence"/>
</dbReference>
<dbReference type="Gene3D" id="3.40.50.1820">
    <property type="entry name" value="alpha/beta hydrolase"/>
    <property type="match status" value="1"/>
</dbReference>
<organism evidence="2 3">
    <name type="scientific">Asanoa siamensis</name>
    <dbReference type="NCBI Taxonomy" id="926357"/>
    <lineage>
        <taxon>Bacteria</taxon>
        <taxon>Bacillati</taxon>
        <taxon>Actinomycetota</taxon>
        <taxon>Actinomycetes</taxon>
        <taxon>Micromonosporales</taxon>
        <taxon>Micromonosporaceae</taxon>
        <taxon>Asanoa</taxon>
    </lineage>
</organism>
<keyword evidence="2" id="KW-0378">Hydrolase</keyword>
<dbReference type="EMBL" id="BONE01000111">
    <property type="protein sequence ID" value="GIF77958.1"/>
    <property type="molecule type" value="Genomic_DNA"/>
</dbReference>
<reference evidence="2 3" key="1">
    <citation type="submission" date="2021-01" db="EMBL/GenBank/DDBJ databases">
        <title>Whole genome shotgun sequence of Asanoa siamensis NBRC 107932.</title>
        <authorList>
            <person name="Komaki H."/>
            <person name="Tamura T."/>
        </authorList>
    </citation>
    <scope>NUCLEOTIDE SEQUENCE [LARGE SCALE GENOMIC DNA]</scope>
    <source>
        <strain evidence="2 3">NBRC 107932</strain>
    </source>
</reference>
<dbReference type="Pfam" id="PF12697">
    <property type="entry name" value="Abhydrolase_6"/>
    <property type="match status" value="1"/>
</dbReference>
<keyword evidence="3" id="KW-1185">Reference proteome</keyword>
<dbReference type="InterPro" id="IPR029058">
    <property type="entry name" value="AB_hydrolase_fold"/>
</dbReference>
<comment type="caution">
    <text evidence="2">The sequence shown here is derived from an EMBL/GenBank/DDBJ whole genome shotgun (WGS) entry which is preliminary data.</text>
</comment>
<dbReference type="InterPro" id="IPR000073">
    <property type="entry name" value="AB_hydrolase_1"/>
</dbReference>
<dbReference type="RefSeq" id="WP_203718802.1">
    <property type="nucleotide sequence ID" value="NZ_BONE01000111.1"/>
</dbReference>
<sequence>MSTVTSADGTTIAYERSGTGPAVILVDGAMCYRASGPMRGLAAVLSPAFTVYAYDRRGRGASGDTAPYAVAREIGDLRALVAEAGDGVFAYGISSGAALLLHAAAAGVPFGGLALYEPPFVSEVDGGTWSRDYTRRLAALLDAGRDGDAIELFMTSVGLPAEMVAGMRTQPFWPMFESIAPTLAYDNAVMGDSAVPRSVAAEVAVPVLVAAGGASPDNLRVAAKTTAEAVPGAVYRELPGQTHDVTPESLGPVLTDFFTQGR</sequence>
<evidence type="ECO:0000259" key="1">
    <source>
        <dbReference type="Pfam" id="PF12697"/>
    </source>
</evidence>
<evidence type="ECO:0000313" key="2">
    <source>
        <dbReference type="EMBL" id="GIF77958.1"/>
    </source>
</evidence>
<evidence type="ECO:0000313" key="3">
    <source>
        <dbReference type="Proteomes" id="UP000604117"/>
    </source>
</evidence>
<accession>A0ABQ4D354</accession>
<feature type="domain" description="AB hydrolase-1" evidence="1">
    <location>
        <begin position="38"/>
        <end position="245"/>
    </location>
</feature>
<protein>
    <submittedName>
        <fullName evidence="2">Alpha/beta hydrolase</fullName>
    </submittedName>
</protein>